<dbReference type="Proteomes" id="UP001596110">
    <property type="component" value="Unassembled WGS sequence"/>
</dbReference>
<keyword evidence="1" id="KW-0472">Membrane</keyword>
<protein>
    <submittedName>
        <fullName evidence="2">Lantibiotic ABC transporter permease</fullName>
    </submittedName>
</protein>
<comment type="caution">
    <text evidence="2">The sequence shown here is derived from an EMBL/GenBank/DDBJ whole genome shotgun (WGS) entry which is preliminary data.</text>
</comment>
<gene>
    <name evidence="2" type="ORF">ACFPQ3_05080</name>
</gene>
<feature type="transmembrane region" description="Helical" evidence="1">
    <location>
        <begin position="212"/>
        <end position="235"/>
    </location>
</feature>
<evidence type="ECO:0000256" key="1">
    <source>
        <dbReference type="SAM" id="Phobius"/>
    </source>
</evidence>
<organism evidence="2 3">
    <name type="scientific">Streptococcus caledonicus</name>
    <dbReference type="NCBI Taxonomy" id="2614158"/>
    <lineage>
        <taxon>Bacteria</taxon>
        <taxon>Bacillati</taxon>
        <taxon>Bacillota</taxon>
        <taxon>Bacilli</taxon>
        <taxon>Lactobacillales</taxon>
        <taxon>Streptococcaceae</taxon>
        <taxon>Streptococcus</taxon>
    </lineage>
</organism>
<evidence type="ECO:0000313" key="2">
    <source>
        <dbReference type="EMBL" id="MFC5630980.1"/>
    </source>
</evidence>
<feature type="transmembrane region" description="Helical" evidence="1">
    <location>
        <begin position="46"/>
        <end position="63"/>
    </location>
</feature>
<keyword evidence="1" id="KW-1133">Transmembrane helix</keyword>
<accession>A0ABW0UDI4</accession>
<feature type="transmembrane region" description="Helical" evidence="1">
    <location>
        <begin position="21"/>
        <end position="40"/>
    </location>
</feature>
<keyword evidence="1" id="KW-0812">Transmembrane</keyword>
<dbReference type="InterPro" id="IPR021205">
    <property type="entry name" value="Lanti_perm_SpaE/MutE/EpiE-like"/>
</dbReference>
<keyword evidence="3" id="KW-1185">Reference proteome</keyword>
<evidence type="ECO:0000313" key="3">
    <source>
        <dbReference type="Proteomes" id="UP001596110"/>
    </source>
</evidence>
<name>A0ABW0UDI4_9STRE</name>
<proteinExistence type="predicted"/>
<reference evidence="3" key="1">
    <citation type="journal article" date="2019" name="Int. J. Syst. Evol. Microbiol.">
        <title>The Global Catalogue of Microorganisms (GCM) 10K type strain sequencing project: providing services to taxonomists for standard genome sequencing and annotation.</title>
        <authorList>
            <consortium name="The Broad Institute Genomics Platform"/>
            <consortium name="The Broad Institute Genome Sequencing Center for Infectious Disease"/>
            <person name="Wu L."/>
            <person name="Ma J."/>
        </authorList>
    </citation>
    <scope>NUCLEOTIDE SEQUENCE [LARGE SCALE GENOMIC DNA]</scope>
    <source>
        <strain evidence="3">DT43</strain>
    </source>
</reference>
<feature type="transmembrane region" description="Helical" evidence="1">
    <location>
        <begin position="99"/>
        <end position="117"/>
    </location>
</feature>
<sequence length="245" mass="28146">MIKILQSEWLKQKASADKKQLVFVPFLAIFVAFLLVGPTLIESFSIYWWEAIFLVTLIGLLFLHDYKVEEKAGHFQNISLGKDTIKVYIAKMLLKIKDMVIASLCFLGIFYLEIHLFEGMIDVNLFNDLVCLLLMLLASIWVLPFLYVLSTWLNPYLLLVVNSLVCLLVAPFIAQTNVWYLFPYTYHYKVAQGLLHLKPSGDLESVIRGVDMATPILAVVLSVIVFIVFLALLKWRLSHEQVFKK</sequence>
<dbReference type="CDD" id="cd21807">
    <property type="entry name" value="ABC-2_lan_permease_MutE_EpiE-like"/>
    <property type="match status" value="1"/>
</dbReference>
<dbReference type="EMBL" id="JBHSOJ010000016">
    <property type="protein sequence ID" value="MFC5630980.1"/>
    <property type="molecule type" value="Genomic_DNA"/>
</dbReference>
<feature type="transmembrane region" description="Helical" evidence="1">
    <location>
        <begin position="129"/>
        <end position="149"/>
    </location>
</feature>
<feature type="transmembrane region" description="Helical" evidence="1">
    <location>
        <begin position="156"/>
        <end position="174"/>
    </location>
</feature>
<dbReference type="RefSeq" id="WP_156805430.1">
    <property type="nucleotide sequence ID" value="NZ_JBHSOJ010000016.1"/>
</dbReference>